<protein>
    <submittedName>
        <fullName evidence="4">Peptidase family M23</fullName>
    </submittedName>
</protein>
<organism evidence="4 5">
    <name type="scientific">Caldicoprobacter faecalis</name>
    <dbReference type="NCBI Taxonomy" id="937334"/>
    <lineage>
        <taxon>Bacteria</taxon>
        <taxon>Bacillati</taxon>
        <taxon>Bacillota</taxon>
        <taxon>Clostridia</taxon>
        <taxon>Caldicoprobacterales</taxon>
        <taxon>Caldicoprobacteraceae</taxon>
        <taxon>Caldicoprobacter</taxon>
    </lineage>
</organism>
<dbReference type="SUPFAM" id="SSF51261">
    <property type="entry name" value="Duplicated hybrid motif"/>
    <property type="match status" value="1"/>
</dbReference>
<evidence type="ECO:0000313" key="4">
    <source>
        <dbReference type="EMBL" id="SFQ29533.1"/>
    </source>
</evidence>
<evidence type="ECO:0000259" key="3">
    <source>
        <dbReference type="Pfam" id="PF01551"/>
    </source>
</evidence>
<dbReference type="InterPro" id="IPR011055">
    <property type="entry name" value="Dup_hybrid_motif"/>
</dbReference>
<feature type="domain" description="M23ase beta-sheet core" evidence="3">
    <location>
        <begin position="190"/>
        <end position="288"/>
    </location>
</feature>
<dbReference type="RefSeq" id="WP_025748162.1">
    <property type="nucleotide sequence ID" value="NZ_FOXR01000024.1"/>
</dbReference>
<evidence type="ECO:0000256" key="1">
    <source>
        <dbReference type="SAM" id="MobiDB-lite"/>
    </source>
</evidence>
<keyword evidence="2" id="KW-0472">Membrane</keyword>
<dbReference type="OrthoDB" id="9801106at2"/>
<sequence>MGFAKYKEKVKNAFNRQAFKDFWNRQGFYVILFICVCAIGATAFWTSMDRNEVQMQEEAEDDMVGQEPSQDEPPEEPVQQADASDKADKVDIKIKDVVADEKTQGAQEQVVSKSQGGKVDHADDKSKATADKPIAVSAAKTEPKVLQTSATVQSQKSSKVLMQKPADGKIIVDFALDHLQYSRTLKEWTTHPGIDIESPLGSQVRAALDGVVESIEEDSLMGIIITIDHGNGLKTRYANLSTKDMVRPSQQVKKGQVISGVGRTAISEILDPPHVHFEVLKDGKNVDPKNYLE</sequence>
<dbReference type="PANTHER" id="PTHR21666">
    <property type="entry name" value="PEPTIDASE-RELATED"/>
    <property type="match status" value="1"/>
</dbReference>
<dbReference type="InterPro" id="IPR050570">
    <property type="entry name" value="Cell_wall_metabolism_enzyme"/>
</dbReference>
<dbReference type="Pfam" id="PF01551">
    <property type="entry name" value="Peptidase_M23"/>
    <property type="match status" value="1"/>
</dbReference>
<dbReference type="Proteomes" id="UP000198577">
    <property type="component" value="Unassembled WGS sequence"/>
</dbReference>
<evidence type="ECO:0000313" key="5">
    <source>
        <dbReference type="Proteomes" id="UP000198577"/>
    </source>
</evidence>
<feature type="transmembrane region" description="Helical" evidence="2">
    <location>
        <begin position="27"/>
        <end position="46"/>
    </location>
</feature>
<dbReference type="AlphaFoldDB" id="A0A1I5XC28"/>
<proteinExistence type="predicted"/>
<dbReference type="PANTHER" id="PTHR21666:SF270">
    <property type="entry name" value="MUREIN HYDROLASE ACTIVATOR ENVC"/>
    <property type="match status" value="1"/>
</dbReference>
<feature type="region of interest" description="Disordered" evidence="1">
    <location>
        <begin position="56"/>
        <end position="88"/>
    </location>
</feature>
<feature type="compositionally biased region" description="Basic and acidic residues" evidence="1">
    <location>
        <begin position="118"/>
        <end position="130"/>
    </location>
</feature>
<feature type="compositionally biased region" description="Polar residues" evidence="1">
    <location>
        <begin position="104"/>
        <end position="115"/>
    </location>
</feature>
<reference evidence="4 5" key="1">
    <citation type="submission" date="2016-10" db="EMBL/GenBank/DDBJ databases">
        <authorList>
            <person name="de Groot N.N."/>
        </authorList>
    </citation>
    <scope>NUCLEOTIDE SEQUENCE [LARGE SCALE GENOMIC DNA]</scope>
    <source>
        <strain evidence="4 5">DSM 20678</strain>
    </source>
</reference>
<dbReference type="EMBL" id="FOXR01000024">
    <property type="protein sequence ID" value="SFQ29533.1"/>
    <property type="molecule type" value="Genomic_DNA"/>
</dbReference>
<dbReference type="CDD" id="cd12797">
    <property type="entry name" value="M23_peptidase"/>
    <property type="match status" value="1"/>
</dbReference>
<feature type="compositionally biased region" description="Acidic residues" evidence="1">
    <location>
        <begin position="56"/>
        <end position="75"/>
    </location>
</feature>
<dbReference type="GO" id="GO:0004222">
    <property type="term" value="F:metalloendopeptidase activity"/>
    <property type="evidence" value="ECO:0007669"/>
    <property type="project" value="TreeGrafter"/>
</dbReference>
<dbReference type="STRING" id="937334.SAMN05444406_12426"/>
<accession>A0A1I5XC28</accession>
<evidence type="ECO:0000256" key="2">
    <source>
        <dbReference type="SAM" id="Phobius"/>
    </source>
</evidence>
<dbReference type="InterPro" id="IPR016047">
    <property type="entry name" value="M23ase_b-sheet_dom"/>
</dbReference>
<gene>
    <name evidence="4" type="ORF">SAMN05444406_12426</name>
</gene>
<dbReference type="Gene3D" id="2.70.70.10">
    <property type="entry name" value="Glucose Permease (Domain IIA)"/>
    <property type="match status" value="1"/>
</dbReference>
<keyword evidence="2" id="KW-1133">Transmembrane helix</keyword>
<feature type="region of interest" description="Disordered" evidence="1">
    <location>
        <begin position="101"/>
        <end position="130"/>
    </location>
</feature>
<keyword evidence="5" id="KW-1185">Reference proteome</keyword>
<name>A0A1I5XC28_9FIRM</name>
<keyword evidence="2" id="KW-0812">Transmembrane</keyword>